<gene>
    <name evidence="6" type="ORF">BSL78_21065</name>
</gene>
<accession>A0A2G8K282</accession>
<dbReference type="STRING" id="307972.A0A2G8K282"/>
<dbReference type="Gene3D" id="3.40.50.300">
    <property type="entry name" value="P-loop containing nucleotide triphosphate hydrolases"/>
    <property type="match status" value="1"/>
</dbReference>
<evidence type="ECO:0000256" key="4">
    <source>
        <dbReference type="PIRSR" id="PIRSR637359-2"/>
    </source>
</evidence>
<dbReference type="Proteomes" id="UP000230750">
    <property type="component" value="Unassembled WGS sequence"/>
</dbReference>
<evidence type="ECO:0000259" key="5">
    <source>
        <dbReference type="Pfam" id="PF00685"/>
    </source>
</evidence>
<dbReference type="AlphaFoldDB" id="A0A2G8K282"/>
<protein>
    <submittedName>
        <fullName evidence="6">Putative heparan sulfate glucosamine 3-O-sulfotransferase 5-like</fullName>
    </submittedName>
</protein>
<name>A0A2G8K282_STIJA</name>
<keyword evidence="2" id="KW-0325">Glycoprotein</keyword>
<feature type="active site" description="For sulfotransferase activity" evidence="3">
    <location>
        <position position="38"/>
    </location>
</feature>
<dbReference type="SUPFAM" id="SSF52540">
    <property type="entry name" value="P-loop containing nucleoside triphosphate hydrolases"/>
    <property type="match status" value="1"/>
</dbReference>
<feature type="binding site" evidence="4">
    <location>
        <position position="123"/>
    </location>
    <ligand>
        <name>3'-phosphoadenylyl sulfate</name>
        <dbReference type="ChEBI" id="CHEBI:58339"/>
    </ligand>
</feature>
<evidence type="ECO:0000256" key="1">
    <source>
        <dbReference type="ARBA" id="ARBA00022679"/>
    </source>
</evidence>
<organism evidence="6 7">
    <name type="scientific">Stichopus japonicus</name>
    <name type="common">Sea cucumber</name>
    <dbReference type="NCBI Taxonomy" id="307972"/>
    <lineage>
        <taxon>Eukaryota</taxon>
        <taxon>Metazoa</taxon>
        <taxon>Echinodermata</taxon>
        <taxon>Eleutherozoa</taxon>
        <taxon>Echinozoa</taxon>
        <taxon>Holothuroidea</taxon>
        <taxon>Aspidochirotacea</taxon>
        <taxon>Aspidochirotida</taxon>
        <taxon>Stichopodidae</taxon>
        <taxon>Apostichopus</taxon>
    </lineage>
</organism>
<comment type="caution">
    <text evidence="6">The sequence shown here is derived from an EMBL/GenBank/DDBJ whole genome shotgun (WGS) entry which is preliminary data.</text>
</comment>
<dbReference type="Pfam" id="PF00685">
    <property type="entry name" value="Sulfotransfer_1"/>
    <property type="match status" value="1"/>
</dbReference>
<dbReference type="InterPro" id="IPR027417">
    <property type="entry name" value="P-loop_NTPase"/>
</dbReference>
<dbReference type="GO" id="GO:0008467">
    <property type="term" value="F:[heparan sulfate]-glucosamine 3-sulfotransferase activity"/>
    <property type="evidence" value="ECO:0007669"/>
    <property type="project" value="TreeGrafter"/>
</dbReference>
<dbReference type="OrthoDB" id="411451at2759"/>
<dbReference type="InterPro" id="IPR000863">
    <property type="entry name" value="Sulfotransferase_dom"/>
</dbReference>
<proteinExistence type="predicted"/>
<dbReference type="PANTHER" id="PTHR10605">
    <property type="entry name" value="HEPARAN SULFATE SULFOTRANSFERASE"/>
    <property type="match status" value="1"/>
</dbReference>
<sequence>MTSDTEKYLDTNSYRPCQSGIKDCRKRLPQAIVIGAKKCGTGTLRYFLRVHPQVAFSKHVEIHYFDVPWKYKNGINWYRNQMSPSWPDQITLEKTPRYFVCGRAPTAIHDDISPKTKIIILIRDPVKRAVSDYLAVKHMEGITKITFENITVKSSHLTPPYTDPIYYIRSSFEESVLDSNGSINIWNGLINIGLYANHIRRWLQVFPKEQILVLDSDEFVQNPLKRLH</sequence>
<evidence type="ECO:0000313" key="6">
    <source>
        <dbReference type="EMBL" id="PIK42069.1"/>
    </source>
</evidence>
<feature type="domain" description="Sulfotransferase" evidence="5">
    <location>
        <begin position="29"/>
        <end position="225"/>
    </location>
</feature>
<reference evidence="6 7" key="1">
    <citation type="journal article" date="2017" name="PLoS Biol.">
        <title>The sea cucumber genome provides insights into morphological evolution and visceral regeneration.</title>
        <authorList>
            <person name="Zhang X."/>
            <person name="Sun L."/>
            <person name="Yuan J."/>
            <person name="Sun Y."/>
            <person name="Gao Y."/>
            <person name="Zhang L."/>
            <person name="Li S."/>
            <person name="Dai H."/>
            <person name="Hamel J.F."/>
            <person name="Liu C."/>
            <person name="Yu Y."/>
            <person name="Liu S."/>
            <person name="Lin W."/>
            <person name="Guo K."/>
            <person name="Jin S."/>
            <person name="Xu P."/>
            <person name="Storey K.B."/>
            <person name="Huan P."/>
            <person name="Zhang T."/>
            <person name="Zhou Y."/>
            <person name="Zhang J."/>
            <person name="Lin C."/>
            <person name="Li X."/>
            <person name="Xing L."/>
            <person name="Huo D."/>
            <person name="Sun M."/>
            <person name="Wang L."/>
            <person name="Mercier A."/>
            <person name="Li F."/>
            <person name="Yang H."/>
            <person name="Xiang J."/>
        </authorList>
    </citation>
    <scope>NUCLEOTIDE SEQUENCE [LARGE SCALE GENOMIC DNA]</scope>
    <source>
        <strain evidence="6">Shaxun</strain>
        <tissue evidence="6">Muscle</tissue>
    </source>
</reference>
<keyword evidence="7" id="KW-1185">Reference proteome</keyword>
<dbReference type="EMBL" id="MRZV01000964">
    <property type="protein sequence ID" value="PIK42069.1"/>
    <property type="molecule type" value="Genomic_DNA"/>
</dbReference>
<evidence type="ECO:0000313" key="7">
    <source>
        <dbReference type="Proteomes" id="UP000230750"/>
    </source>
</evidence>
<keyword evidence="1 6" id="KW-0808">Transferase</keyword>
<dbReference type="InterPro" id="IPR037359">
    <property type="entry name" value="NST/OST"/>
</dbReference>
<feature type="binding site" evidence="4">
    <location>
        <position position="131"/>
    </location>
    <ligand>
        <name>3'-phosphoadenylyl sulfate</name>
        <dbReference type="ChEBI" id="CHEBI:58339"/>
    </ligand>
</feature>
<evidence type="ECO:0000256" key="3">
    <source>
        <dbReference type="PIRSR" id="PIRSR637359-1"/>
    </source>
</evidence>
<evidence type="ECO:0000256" key="2">
    <source>
        <dbReference type="ARBA" id="ARBA00023180"/>
    </source>
</evidence>
<dbReference type="PANTHER" id="PTHR10605:SF65">
    <property type="entry name" value="GH20068P"/>
    <property type="match status" value="1"/>
</dbReference>